<accession>A0A5C2S0J6</accession>
<evidence type="ECO:0000256" key="4">
    <source>
        <dbReference type="PROSITE-ProRule" id="PRU00810"/>
    </source>
</evidence>
<dbReference type="PANTHER" id="PTHR12346:SF0">
    <property type="entry name" value="SIN3A, ISOFORM G"/>
    <property type="match status" value="1"/>
</dbReference>
<keyword evidence="3 4" id="KW-0539">Nucleus</keyword>
<comment type="subcellular location">
    <subcellularLocation>
        <location evidence="1 4">Nucleus</location>
    </subcellularLocation>
</comment>
<gene>
    <name evidence="5" type="ORF">L227DRAFT_241922</name>
</gene>
<proteinExistence type="predicted"/>
<evidence type="ECO:0000256" key="1">
    <source>
        <dbReference type="ARBA" id="ARBA00004123"/>
    </source>
</evidence>
<reference evidence="5" key="1">
    <citation type="journal article" date="2018" name="Genome Biol. Evol.">
        <title>Genomics and development of Lentinus tigrinus, a white-rot wood-decaying mushroom with dimorphic fruiting bodies.</title>
        <authorList>
            <person name="Wu B."/>
            <person name="Xu Z."/>
            <person name="Knudson A."/>
            <person name="Carlson A."/>
            <person name="Chen N."/>
            <person name="Kovaka S."/>
            <person name="LaButti K."/>
            <person name="Lipzen A."/>
            <person name="Pennachio C."/>
            <person name="Riley R."/>
            <person name="Schakwitz W."/>
            <person name="Umezawa K."/>
            <person name="Ohm R.A."/>
            <person name="Grigoriev I.V."/>
            <person name="Nagy L.G."/>
            <person name="Gibbons J."/>
            <person name="Hibbett D."/>
        </authorList>
    </citation>
    <scope>NUCLEOTIDE SEQUENCE [LARGE SCALE GENOMIC DNA]</scope>
    <source>
        <strain evidence="5">ALCF2SS1-6</strain>
    </source>
</reference>
<evidence type="ECO:0000313" key="6">
    <source>
        <dbReference type="Proteomes" id="UP000313359"/>
    </source>
</evidence>
<dbReference type="GO" id="GO:0000118">
    <property type="term" value="C:histone deacetylase complex"/>
    <property type="evidence" value="ECO:0007669"/>
    <property type="project" value="TreeGrafter"/>
</dbReference>
<dbReference type="GO" id="GO:0003714">
    <property type="term" value="F:transcription corepressor activity"/>
    <property type="evidence" value="ECO:0007669"/>
    <property type="project" value="InterPro"/>
</dbReference>
<evidence type="ECO:0000313" key="5">
    <source>
        <dbReference type="EMBL" id="RPD56933.1"/>
    </source>
</evidence>
<keyword evidence="6" id="KW-1185">Reference proteome</keyword>
<dbReference type="SUPFAM" id="SSF47762">
    <property type="entry name" value="PAH2 domain"/>
    <property type="match status" value="1"/>
</dbReference>
<dbReference type="PANTHER" id="PTHR12346">
    <property type="entry name" value="SIN3B-RELATED"/>
    <property type="match status" value="1"/>
</dbReference>
<dbReference type="STRING" id="1328759.A0A5C2S0J6"/>
<evidence type="ECO:0000256" key="3">
    <source>
        <dbReference type="ARBA" id="ARBA00023242"/>
    </source>
</evidence>
<sequence>MEAFDFQRLATVVNQARMAHYPTQGLSTYRAREQTVAELSAIFPTRKVELALAFIDLVREAFAKNPAAYNEFFHALKLYESNALDLRDTIIRLMLLCSGSPALLRGLNAFLPAGFRLNVLMGEVAVELVTPEGRVVYPIARPLTQFQDRQSYS</sequence>
<dbReference type="InterPro" id="IPR003822">
    <property type="entry name" value="PAH"/>
</dbReference>
<dbReference type="OrthoDB" id="10265969at2759"/>
<name>A0A5C2S0J6_9APHY</name>
<dbReference type="GO" id="GO:0000785">
    <property type="term" value="C:chromatin"/>
    <property type="evidence" value="ECO:0007669"/>
    <property type="project" value="TreeGrafter"/>
</dbReference>
<dbReference type="InterPro" id="IPR039774">
    <property type="entry name" value="Sin3-like"/>
</dbReference>
<dbReference type="GO" id="GO:0000122">
    <property type="term" value="P:negative regulation of transcription by RNA polymerase II"/>
    <property type="evidence" value="ECO:0007669"/>
    <property type="project" value="TreeGrafter"/>
</dbReference>
<dbReference type="Proteomes" id="UP000313359">
    <property type="component" value="Unassembled WGS sequence"/>
</dbReference>
<evidence type="ECO:0000256" key="2">
    <source>
        <dbReference type="ARBA" id="ARBA00022491"/>
    </source>
</evidence>
<evidence type="ECO:0008006" key="7">
    <source>
        <dbReference type="Google" id="ProtNLM"/>
    </source>
</evidence>
<organism evidence="5 6">
    <name type="scientific">Lentinus tigrinus ALCF2SS1-6</name>
    <dbReference type="NCBI Taxonomy" id="1328759"/>
    <lineage>
        <taxon>Eukaryota</taxon>
        <taxon>Fungi</taxon>
        <taxon>Dikarya</taxon>
        <taxon>Basidiomycota</taxon>
        <taxon>Agaricomycotina</taxon>
        <taxon>Agaricomycetes</taxon>
        <taxon>Polyporales</taxon>
        <taxon>Polyporaceae</taxon>
        <taxon>Lentinus</taxon>
    </lineage>
</organism>
<dbReference type="Gene3D" id="1.20.1160.11">
    <property type="entry name" value="Paired amphipathic helix"/>
    <property type="match status" value="1"/>
</dbReference>
<protein>
    <recommendedName>
        <fullName evidence="7">PAH2 domain-containing protein</fullName>
    </recommendedName>
</protein>
<dbReference type="PROSITE" id="PS51477">
    <property type="entry name" value="PAH"/>
    <property type="match status" value="1"/>
</dbReference>
<dbReference type="AlphaFoldDB" id="A0A5C2S0J6"/>
<keyword evidence="2" id="KW-0678">Repressor</keyword>
<dbReference type="EMBL" id="ML122284">
    <property type="protein sequence ID" value="RPD56933.1"/>
    <property type="molecule type" value="Genomic_DNA"/>
</dbReference>
<dbReference type="InterPro" id="IPR036600">
    <property type="entry name" value="PAH_sf"/>
</dbReference>